<sequence length="65" mass="7160">GFQTCVLTNTWVDDSPWRSLTAALQEQLRSHFQVVLESCRIGAATPDPAAFSCALEALRARPQEV</sequence>
<dbReference type="EMBL" id="VZSM01004689">
    <property type="protein sequence ID" value="NWY99062.1"/>
    <property type="molecule type" value="Genomic_DNA"/>
</dbReference>
<dbReference type="Gene3D" id="3.40.50.1000">
    <property type="entry name" value="HAD superfamily/HAD-like"/>
    <property type="match status" value="1"/>
</dbReference>
<name>A0A7K7IY18_LOXCU</name>
<accession>A0A7K7IY18</accession>
<reference evidence="1 2" key="1">
    <citation type="submission" date="2019-09" db="EMBL/GenBank/DDBJ databases">
        <title>Bird 10,000 Genomes (B10K) Project - Family phase.</title>
        <authorList>
            <person name="Zhang G."/>
        </authorList>
    </citation>
    <scope>NUCLEOTIDE SEQUENCE [LARGE SCALE GENOMIC DNA]</scope>
    <source>
        <strain evidence="1">OUT-0011</strain>
        <tissue evidence="1">Muscle</tissue>
    </source>
</reference>
<protein>
    <submittedName>
        <fullName evidence="1">HYES hydrolase</fullName>
    </submittedName>
</protein>
<dbReference type="OrthoDB" id="408373at2759"/>
<comment type="caution">
    <text evidence="1">The sequence shown here is derived from an EMBL/GenBank/DDBJ whole genome shotgun (WGS) entry which is preliminary data.</text>
</comment>
<dbReference type="PANTHER" id="PTHR47829">
    <property type="entry name" value="HYDROLASE, PUTATIVE (AFU_ORTHOLOGUE AFUA_1G12880)-RELATED"/>
    <property type="match status" value="1"/>
</dbReference>
<organism evidence="1 2">
    <name type="scientific">Loxia curvirostra</name>
    <name type="common">Red crossbill</name>
    <dbReference type="NCBI Taxonomy" id="64802"/>
    <lineage>
        <taxon>Eukaryota</taxon>
        <taxon>Metazoa</taxon>
        <taxon>Chordata</taxon>
        <taxon>Craniata</taxon>
        <taxon>Vertebrata</taxon>
        <taxon>Euteleostomi</taxon>
        <taxon>Archelosauria</taxon>
        <taxon>Archosauria</taxon>
        <taxon>Dinosauria</taxon>
        <taxon>Saurischia</taxon>
        <taxon>Theropoda</taxon>
        <taxon>Coelurosauria</taxon>
        <taxon>Aves</taxon>
        <taxon>Neognathae</taxon>
        <taxon>Neoaves</taxon>
        <taxon>Telluraves</taxon>
        <taxon>Australaves</taxon>
        <taxon>Passeriformes</taxon>
        <taxon>Passeroidea</taxon>
        <taxon>Fringillidae</taxon>
        <taxon>Carduelinae</taxon>
        <taxon>Loxia</taxon>
    </lineage>
</organism>
<dbReference type="InterPro" id="IPR036412">
    <property type="entry name" value="HAD-like_sf"/>
</dbReference>
<proteinExistence type="predicted"/>
<evidence type="ECO:0000313" key="1">
    <source>
        <dbReference type="EMBL" id="NWY99062.1"/>
    </source>
</evidence>
<dbReference type="AlphaFoldDB" id="A0A7K7IY18"/>
<dbReference type="SUPFAM" id="SSF56784">
    <property type="entry name" value="HAD-like"/>
    <property type="match status" value="1"/>
</dbReference>
<gene>
    <name evidence="1" type="primary">Ephx2</name>
    <name evidence="1" type="ORF">LOXCUR_R03331</name>
</gene>
<feature type="non-terminal residue" evidence="1">
    <location>
        <position position="65"/>
    </location>
</feature>
<keyword evidence="1" id="KW-0378">Hydrolase</keyword>
<dbReference type="InterPro" id="IPR052898">
    <property type="entry name" value="ACAD10-like"/>
</dbReference>
<evidence type="ECO:0000313" key="2">
    <source>
        <dbReference type="Proteomes" id="UP000564784"/>
    </source>
</evidence>
<feature type="non-terminal residue" evidence="1">
    <location>
        <position position="1"/>
    </location>
</feature>
<dbReference type="PANTHER" id="PTHR47829:SF1">
    <property type="entry name" value="HAD FAMILY PHOSPHATASE"/>
    <property type="match status" value="1"/>
</dbReference>
<keyword evidence="2" id="KW-1185">Reference proteome</keyword>
<dbReference type="GO" id="GO:0016787">
    <property type="term" value="F:hydrolase activity"/>
    <property type="evidence" value="ECO:0007669"/>
    <property type="project" value="UniProtKB-KW"/>
</dbReference>
<dbReference type="InterPro" id="IPR023214">
    <property type="entry name" value="HAD_sf"/>
</dbReference>
<dbReference type="Proteomes" id="UP000564784">
    <property type="component" value="Unassembled WGS sequence"/>
</dbReference>